<dbReference type="EMBL" id="FOKI01000072">
    <property type="protein sequence ID" value="SFB46071.1"/>
    <property type="molecule type" value="Genomic_DNA"/>
</dbReference>
<dbReference type="FunFam" id="1.10.1200.10:FF:000005">
    <property type="entry name" value="Nonribosomal peptide synthetase 1"/>
    <property type="match status" value="1"/>
</dbReference>
<evidence type="ECO:0000313" key="6">
    <source>
        <dbReference type="Proteomes" id="UP000198619"/>
    </source>
</evidence>
<dbReference type="AlphaFoldDB" id="A0A1I1B729"/>
<dbReference type="Gene3D" id="3.30.559.10">
    <property type="entry name" value="Chloramphenicol acetyltransferase-like domain"/>
    <property type="match status" value="1"/>
</dbReference>
<feature type="non-terminal residue" evidence="5">
    <location>
        <position position="1"/>
    </location>
</feature>
<organism evidence="5 6">
    <name type="scientific">Clostridium frigidicarnis</name>
    <dbReference type="NCBI Taxonomy" id="84698"/>
    <lineage>
        <taxon>Bacteria</taxon>
        <taxon>Bacillati</taxon>
        <taxon>Bacillota</taxon>
        <taxon>Clostridia</taxon>
        <taxon>Eubacteriales</taxon>
        <taxon>Clostridiaceae</taxon>
        <taxon>Clostridium</taxon>
    </lineage>
</organism>
<dbReference type="InterPro" id="IPR023213">
    <property type="entry name" value="CAT-like_dom_sf"/>
</dbReference>
<dbReference type="RefSeq" id="WP_242948477.1">
    <property type="nucleotide sequence ID" value="NZ_FOKI01000072.1"/>
</dbReference>
<dbReference type="Gene3D" id="1.10.1200.10">
    <property type="entry name" value="ACP-like"/>
    <property type="match status" value="1"/>
</dbReference>
<dbReference type="SUPFAM" id="SSF47336">
    <property type="entry name" value="ACP-like"/>
    <property type="match status" value="1"/>
</dbReference>
<dbReference type="CDD" id="cd19534">
    <property type="entry name" value="E_NRPS"/>
    <property type="match status" value="1"/>
</dbReference>
<accession>A0A1I1B729</accession>
<evidence type="ECO:0000259" key="4">
    <source>
        <dbReference type="PROSITE" id="PS50075"/>
    </source>
</evidence>
<reference evidence="5 6" key="1">
    <citation type="submission" date="2016-10" db="EMBL/GenBank/DDBJ databases">
        <authorList>
            <person name="de Groot N.N."/>
        </authorList>
    </citation>
    <scope>NUCLEOTIDE SEQUENCE [LARGE SCALE GENOMIC DNA]</scope>
    <source>
        <strain evidence="5 6">DSM 12271</strain>
    </source>
</reference>
<evidence type="ECO:0000256" key="3">
    <source>
        <dbReference type="ARBA" id="ARBA00022553"/>
    </source>
</evidence>
<dbReference type="Proteomes" id="UP000198619">
    <property type="component" value="Unassembled WGS sequence"/>
</dbReference>
<proteinExistence type="predicted"/>
<dbReference type="InterPro" id="IPR009081">
    <property type="entry name" value="PP-bd_ACP"/>
</dbReference>
<keyword evidence="3" id="KW-0597">Phosphoprotein</keyword>
<evidence type="ECO:0000256" key="1">
    <source>
        <dbReference type="ARBA" id="ARBA00001957"/>
    </source>
</evidence>
<sequence>EAPRNAIEETLVRIWSEVLGVDKIGINDSFFELGGDSIKAIRIISKLNKSRYILDVKDLFNNPNIRDVSNYVSIDLQNNLINQEDIVGQADLTPIQSWFFNQNFKEMNQWNQSVMLFKKDGFEEIIINKVFNKILKQHDALRMIFKKSNDKIVQFNRESKEGLFELKIFNYLSEVHFKDKIKEECEVLQKSLNIWDGELIKLGLFKTNEGDYLAIIIHHLVVDGISWRILFEDFQLGYKQSLNKEEIVIQEKTNSYLEWQKAIEYYAYSKDLLSEVDYWSKIENVEDKELPIDREINIEKRIVKHNKSIKLSIDEEYTENLLKKVNKAYNTSIDDILLIALALSIEKWTGNNNVIINMENHGRENIGATNLNVNRTVGWFTSEYPVDLRIDTNKDIGYNLKSIKETLRKIPNKGIGYNILKYYRDDIFVSNVKPQISFNYLGDFNNDSNNDIFQISELSTGNAVSKDSHMLYKIDINAVINNGVLVFAFGYNSYEFNDDNVNEFVQKYKECLYNLINHCINKKQTEMTPSDVSNYNVSIEQLEMYEKNTINLKEEDEFENLQY</sequence>
<keyword evidence="6" id="KW-1185">Reference proteome</keyword>
<dbReference type="Gene3D" id="3.30.559.30">
    <property type="entry name" value="Nonribosomal peptide synthetase, condensation domain"/>
    <property type="match status" value="1"/>
</dbReference>
<dbReference type="STRING" id="84698.SAMN04488528_10721"/>
<evidence type="ECO:0000313" key="5">
    <source>
        <dbReference type="EMBL" id="SFB46071.1"/>
    </source>
</evidence>
<dbReference type="GO" id="GO:0008610">
    <property type="term" value="P:lipid biosynthetic process"/>
    <property type="evidence" value="ECO:0007669"/>
    <property type="project" value="UniProtKB-ARBA"/>
</dbReference>
<feature type="domain" description="Carrier" evidence="4">
    <location>
        <begin position="2"/>
        <end position="76"/>
    </location>
</feature>
<dbReference type="PROSITE" id="PS50075">
    <property type="entry name" value="CARRIER"/>
    <property type="match status" value="1"/>
</dbReference>
<dbReference type="SUPFAM" id="SSF52777">
    <property type="entry name" value="CoA-dependent acyltransferases"/>
    <property type="match status" value="2"/>
</dbReference>
<dbReference type="InterPro" id="IPR010060">
    <property type="entry name" value="NRPS_synth"/>
</dbReference>
<name>A0A1I1B729_9CLOT</name>
<protein>
    <submittedName>
        <fullName evidence="5">Non-ribosomal peptide synthase domain TIGR01720</fullName>
    </submittedName>
</protein>
<dbReference type="PANTHER" id="PTHR45398">
    <property type="match status" value="1"/>
</dbReference>
<dbReference type="NCBIfam" id="TIGR01720">
    <property type="entry name" value="NRPS-para261"/>
    <property type="match status" value="1"/>
</dbReference>
<dbReference type="GO" id="GO:0003824">
    <property type="term" value="F:catalytic activity"/>
    <property type="evidence" value="ECO:0007669"/>
    <property type="project" value="InterPro"/>
</dbReference>
<dbReference type="Pfam" id="PF00550">
    <property type="entry name" value="PP-binding"/>
    <property type="match status" value="1"/>
</dbReference>
<gene>
    <name evidence="5" type="ORF">SAMN04488528_10721</name>
</gene>
<dbReference type="PANTHER" id="PTHR45398:SF1">
    <property type="entry name" value="ENZYME, PUTATIVE (JCVI)-RELATED"/>
    <property type="match status" value="1"/>
</dbReference>
<evidence type="ECO:0000256" key="2">
    <source>
        <dbReference type="ARBA" id="ARBA00022450"/>
    </source>
</evidence>
<dbReference type="Pfam" id="PF00668">
    <property type="entry name" value="Condensation"/>
    <property type="match status" value="1"/>
</dbReference>
<dbReference type="InterPro" id="IPR001242">
    <property type="entry name" value="Condensation_dom"/>
</dbReference>
<dbReference type="InterPro" id="IPR036736">
    <property type="entry name" value="ACP-like_sf"/>
</dbReference>
<comment type="cofactor">
    <cofactor evidence="1">
        <name>pantetheine 4'-phosphate</name>
        <dbReference type="ChEBI" id="CHEBI:47942"/>
    </cofactor>
</comment>
<dbReference type="PROSITE" id="PS00012">
    <property type="entry name" value="PHOSPHOPANTETHEINE"/>
    <property type="match status" value="1"/>
</dbReference>
<dbReference type="InterPro" id="IPR006162">
    <property type="entry name" value="Ppantetheine_attach_site"/>
</dbReference>
<keyword evidence="2" id="KW-0596">Phosphopantetheine</keyword>